<accession>A0A9X2JIH0</accession>
<dbReference type="GO" id="GO:0005737">
    <property type="term" value="C:cytoplasm"/>
    <property type="evidence" value="ECO:0007669"/>
    <property type="project" value="TreeGrafter"/>
</dbReference>
<keyword evidence="3" id="KW-1185">Reference proteome</keyword>
<evidence type="ECO:0000313" key="3">
    <source>
        <dbReference type="Proteomes" id="UP001155241"/>
    </source>
</evidence>
<reference evidence="2" key="1">
    <citation type="submission" date="2022-06" db="EMBL/GenBank/DDBJ databases">
        <title>Aeoliella straminimaris, a novel planctomycete from sediments.</title>
        <authorList>
            <person name="Vitorino I.R."/>
            <person name="Lage O.M."/>
        </authorList>
    </citation>
    <scope>NUCLEOTIDE SEQUENCE</scope>
    <source>
        <strain evidence="2">ICT_H6.2</strain>
    </source>
</reference>
<dbReference type="Proteomes" id="UP001155241">
    <property type="component" value="Unassembled WGS sequence"/>
</dbReference>
<proteinExistence type="predicted"/>
<organism evidence="2 3">
    <name type="scientific">Aeoliella straminimaris</name>
    <dbReference type="NCBI Taxonomy" id="2954799"/>
    <lineage>
        <taxon>Bacteria</taxon>
        <taxon>Pseudomonadati</taxon>
        <taxon>Planctomycetota</taxon>
        <taxon>Planctomycetia</taxon>
        <taxon>Pirellulales</taxon>
        <taxon>Lacipirellulaceae</taxon>
        <taxon>Aeoliella</taxon>
    </lineage>
</organism>
<dbReference type="GO" id="GO:0004029">
    <property type="term" value="F:aldehyde dehydrogenase (NAD+) activity"/>
    <property type="evidence" value="ECO:0007669"/>
    <property type="project" value="TreeGrafter"/>
</dbReference>
<gene>
    <name evidence="2" type="ORF">NG895_23250</name>
</gene>
<dbReference type="PANTHER" id="PTHR48079:SF6">
    <property type="entry name" value="NAD(P)-BINDING DOMAIN-CONTAINING PROTEIN-RELATED"/>
    <property type="match status" value="1"/>
</dbReference>
<evidence type="ECO:0000313" key="2">
    <source>
        <dbReference type="EMBL" id="MCO6046826.1"/>
    </source>
</evidence>
<feature type="domain" description="NAD-dependent epimerase/dehydratase" evidence="1">
    <location>
        <begin position="6"/>
        <end position="207"/>
    </location>
</feature>
<dbReference type="SUPFAM" id="SSF51735">
    <property type="entry name" value="NAD(P)-binding Rossmann-fold domains"/>
    <property type="match status" value="1"/>
</dbReference>
<comment type="caution">
    <text evidence="2">The sequence shown here is derived from an EMBL/GenBank/DDBJ whole genome shotgun (WGS) entry which is preliminary data.</text>
</comment>
<dbReference type="RefSeq" id="WP_252854937.1">
    <property type="nucleotide sequence ID" value="NZ_JAMXLR010000077.1"/>
</dbReference>
<dbReference type="Pfam" id="PF01370">
    <property type="entry name" value="Epimerase"/>
    <property type="match status" value="1"/>
</dbReference>
<dbReference type="PANTHER" id="PTHR48079">
    <property type="entry name" value="PROTEIN YEEZ"/>
    <property type="match status" value="1"/>
</dbReference>
<dbReference type="Gene3D" id="3.40.50.720">
    <property type="entry name" value="NAD(P)-binding Rossmann-like Domain"/>
    <property type="match status" value="1"/>
</dbReference>
<sequence length="291" mass="31050">MPHSALIFGCGYVGKRVAEFLREAGAQVHAVTRSSATADEFAAVGFQPLVADVTDPATLNNLPTVDTVLFAVGYDRSSDQSIDEVCTGGVKNVLNALPEKTGRFLYISTTGVYGDAGGEWIDEETRPNPSRAGGIASLAAEELIRASKFADRAAILRLAGIYGPNRLPYLKKLQAAEPIEAPQAGYLNLIHVHDAARITMALAEPAHEIQGPVTYCVSDGHPVVRGEYYREAARLLGAPAPTFAAPPAESPRAARAAADKRVSNRRVLEAVGIELSYPTYKEGLASIVRCY</sequence>
<protein>
    <submittedName>
        <fullName evidence="2">SDR family oxidoreductase</fullName>
    </submittedName>
</protein>
<dbReference type="InterPro" id="IPR001509">
    <property type="entry name" value="Epimerase_deHydtase"/>
</dbReference>
<dbReference type="EMBL" id="JAMXLR010000077">
    <property type="protein sequence ID" value="MCO6046826.1"/>
    <property type="molecule type" value="Genomic_DNA"/>
</dbReference>
<dbReference type="InterPro" id="IPR036291">
    <property type="entry name" value="NAD(P)-bd_dom_sf"/>
</dbReference>
<dbReference type="AlphaFoldDB" id="A0A9X2JIH0"/>
<dbReference type="InterPro" id="IPR051783">
    <property type="entry name" value="NAD(P)-dependent_oxidoreduct"/>
</dbReference>
<evidence type="ECO:0000259" key="1">
    <source>
        <dbReference type="Pfam" id="PF01370"/>
    </source>
</evidence>
<dbReference type="CDD" id="cd05266">
    <property type="entry name" value="SDR_a4"/>
    <property type="match status" value="1"/>
</dbReference>
<name>A0A9X2JIH0_9BACT</name>